<evidence type="ECO:0000313" key="4">
    <source>
        <dbReference type="Proteomes" id="UP000808337"/>
    </source>
</evidence>
<comment type="caution">
    <text evidence="3">The sequence shown here is derived from an EMBL/GenBank/DDBJ whole genome shotgun (WGS) entry which is preliminary data.</text>
</comment>
<accession>A0A9D7STF7</accession>
<dbReference type="PANTHER" id="PTHR33515">
    <property type="entry name" value="RIBOSOME-BINDING FACTOR A, CHLOROPLASTIC-RELATED"/>
    <property type="match status" value="1"/>
</dbReference>
<dbReference type="HAMAP" id="MF_00003">
    <property type="entry name" value="RbfA"/>
    <property type="match status" value="1"/>
</dbReference>
<dbReference type="InterPro" id="IPR000238">
    <property type="entry name" value="RbfA"/>
</dbReference>
<dbReference type="GO" id="GO:0030490">
    <property type="term" value="P:maturation of SSU-rRNA"/>
    <property type="evidence" value="ECO:0007669"/>
    <property type="project" value="UniProtKB-UniRule"/>
</dbReference>
<dbReference type="Gene3D" id="3.30.300.20">
    <property type="match status" value="1"/>
</dbReference>
<protein>
    <recommendedName>
        <fullName evidence="2">Ribosome-binding factor A</fullName>
    </recommendedName>
</protein>
<keyword evidence="2" id="KW-0963">Cytoplasm</keyword>
<dbReference type="GO" id="GO:0005829">
    <property type="term" value="C:cytosol"/>
    <property type="evidence" value="ECO:0007669"/>
    <property type="project" value="TreeGrafter"/>
</dbReference>
<dbReference type="PANTHER" id="PTHR33515:SF1">
    <property type="entry name" value="RIBOSOME-BINDING FACTOR A, CHLOROPLASTIC-RELATED"/>
    <property type="match status" value="1"/>
</dbReference>
<dbReference type="Pfam" id="PF02033">
    <property type="entry name" value="RBFA"/>
    <property type="match status" value="1"/>
</dbReference>
<reference evidence="3 4" key="1">
    <citation type="submission" date="2020-10" db="EMBL/GenBank/DDBJ databases">
        <title>Connecting structure to function with the recovery of over 1000 high-quality activated sludge metagenome-assembled genomes encoding full-length rRNA genes using long-read sequencing.</title>
        <authorList>
            <person name="Singleton C.M."/>
            <person name="Petriglieri F."/>
            <person name="Kristensen J.M."/>
            <person name="Kirkegaard R.H."/>
            <person name="Michaelsen T.Y."/>
            <person name="Andersen M.H."/>
            <person name="Karst S.M."/>
            <person name="Dueholm M.S."/>
            <person name="Nielsen P.H."/>
            <person name="Albertsen M."/>
        </authorList>
    </citation>
    <scope>NUCLEOTIDE SEQUENCE [LARGE SCALE GENOMIC DNA]</scope>
    <source>
        <strain evidence="3">Ribe_18-Q3-R11-54_MAXAC.273</strain>
    </source>
</reference>
<comment type="subunit">
    <text evidence="2">Monomer. Binds 30S ribosomal subunits, but not 50S ribosomal subunits or 70S ribosomes.</text>
</comment>
<dbReference type="Proteomes" id="UP000808337">
    <property type="component" value="Unassembled WGS sequence"/>
</dbReference>
<keyword evidence="1 2" id="KW-0690">Ribosome biogenesis</keyword>
<comment type="similarity">
    <text evidence="2">Belongs to the RbfA family.</text>
</comment>
<name>A0A9D7STF7_9BACT</name>
<proteinExistence type="inferred from homology"/>
<comment type="subcellular location">
    <subcellularLocation>
        <location evidence="2">Cytoplasm</location>
    </subcellularLocation>
</comment>
<dbReference type="EMBL" id="JADKGY010000001">
    <property type="protein sequence ID" value="MBK9981668.1"/>
    <property type="molecule type" value="Genomic_DNA"/>
</dbReference>
<organism evidence="3 4">
    <name type="scientific">Candidatus Opimibacter skivensis</name>
    <dbReference type="NCBI Taxonomy" id="2982028"/>
    <lineage>
        <taxon>Bacteria</taxon>
        <taxon>Pseudomonadati</taxon>
        <taxon>Bacteroidota</taxon>
        <taxon>Saprospiria</taxon>
        <taxon>Saprospirales</taxon>
        <taxon>Saprospiraceae</taxon>
        <taxon>Candidatus Opimibacter</taxon>
    </lineage>
</organism>
<sequence length="124" mass="14378">METKRQKQISELIRRAFSTVLMEEGSYIFDKALVTITSVVVSPDMQSAKIYLSVFNADNKQEVMAAVQENNHRLRLSLSNKIGKQVRRIPELQFYLDESLDEFFRMDKVLSDLRANNQMGSEEE</sequence>
<dbReference type="InterPro" id="IPR023799">
    <property type="entry name" value="RbfA_dom_sf"/>
</dbReference>
<dbReference type="GO" id="GO:0043024">
    <property type="term" value="F:ribosomal small subunit binding"/>
    <property type="evidence" value="ECO:0007669"/>
    <property type="project" value="TreeGrafter"/>
</dbReference>
<evidence type="ECO:0000256" key="1">
    <source>
        <dbReference type="ARBA" id="ARBA00022517"/>
    </source>
</evidence>
<evidence type="ECO:0000313" key="3">
    <source>
        <dbReference type="EMBL" id="MBK9981668.1"/>
    </source>
</evidence>
<dbReference type="NCBIfam" id="TIGR00082">
    <property type="entry name" value="rbfA"/>
    <property type="match status" value="1"/>
</dbReference>
<dbReference type="SUPFAM" id="SSF89919">
    <property type="entry name" value="Ribosome-binding factor A, RbfA"/>
    <property type="match status" value="1"/>
</dbReference>
<comment type="function">
    <text evidence="2">One of several proteins that assist in the late maturation steps of the functional core of the 30S ribosomal subunit. Associates with free 30S ribosomal subunits (but not with 30S subunits that are part of 70S ribosomes or polysomes). Required for efficient processing of 16S rRNA. May interact with the 5'-terminal helix region of 16S rRNA.</text>
</comment>
<evidence type="ECO:0000256" key="2">
    <source>
        <dbReference type="HAMAP-Rule" id="MF_00003"/>
    </source>
</evidence>
<dbReference type="InterPro" id="IPR015946">
    <property type="entry name" value="KH_dom-like_a/b"/>
</dbReference>
<dbReference type="AlphaFoldDB" id="A0A9D7STF7"/>
<gene>
    <name evidence="2 3" type="primary">rbfA</name>
    <name evidence="3" type="ORF">IPP15_04465</name>
</gene>